<dbReference type="InterPro" id="IPR001188">
    <property type="entry name" value="Sperm_putr-bd"/>
</dbReference>
<feature type="chain" id="PRO_5039401063" evidence="6">
    <location>
        <begin position="19"/>
        <end position="351"/>
    </location>
</feature>
<evidence type="ECO:0000256" key="2">
    <source>
        <dbReference type="ARBA" id="ARBA00022448"/>
    </source>
</evidence>
<keyword evidence="2" id="KW-0813">Transport</keyword>
<name>A0A9D1UE03_9FIRM</name>
<dbReference type="EMBL" id="DXGF01000146">
    <property type="protein sequence ID" value="HIW84327.1"/>
    <property type="molecule type" value="Genomic_DNA"/>
</dbReference>
<comment type="subcellular location">
    <subcellularLocation>
        <location evidence="1">Periplasm</location>
    </subcellularLocation>
</comment>
<evidence type="ECO:0000256" key="3">
    <source>
        <dbReference type="ARBA" id="ARBA00022729"/>
    </source>
</evidence>
<dbReference type="GO" id="GO:0015846">
    <property type="term" value="P:polyamine transport"/>
    <property type="evidence" value="ECO:0007669"/>
    <property type="project" value="InterPro"/>
</dbReference>
<evidence type="ECO:0000256" key="5">
    <source>
        <dbReference type="PIRSR" id="PIRSR019574-1"/>
    </source>
</evidence>
<dbReference type="GO" id="GO:0042597">
    <property type="term" value="C:periplasmic space"/>
    <property type="evidence" value="ECO:0007669"/>
    <property type="project" value="UniProtKB-SubCell"/>
</dbReference>
<dbReference type="PANTHER" id="PTHR30222:SF17">
    <property type="entry name" value="SPERMIDINE_PUTRESCINE-BINDING PERIPLASMIC PROTEIN"/>
    <property type="match status" value="1"/>
</dbReference>
<keyword evidence="3 6" id="KW-0732">Signal</keyword>
<keyword evidence="4" id="KW-0574">Periplasm</keyword>
<dbReference type="Proteomes" id="UP000824263">
    <property type="component" value="Unassembled WGS sequence"/>
</dbReference>
<evidence type="ECO:0000256" key="4">
    <source>
        <dbReference type="ARBA" id="ARBA00022764"/>
    </source>
</evidence>
<dbReference type="PANTHER" id="PTHR30222">
    <property type="entry name" value="SPERMIDINE/PUTRESCINE-BINDING PERIPLASMIC PROTEIN"/>
    <property type="match status" value="1"/>
</dbReference>
<sequence length="351" mass="39600">MKKRVLSAVLTVVFLGLAAAGCGGGGGSKETLTVFNYGEYMDPVVLDMFEEETGIEVKYEEALTPEEMYTKYISGAIDYDLLCTSDYMLQRLIEEGEAQEIDISAMENARNIGDKYWEFSKAFDPENKYTVPYFWGTLGILYDTTKVDAPVDSWDVLFNGDYAGEIVMQNSMRDTYMVALKYLGYSINTENEAEIREAQDLLVKQKPDVQAYLVDEARDEVVAGNATMAVVYSGEAYLGNQYNEDLAYVIPKEGSNVWLDSWCVTKRCENVDAAQQFLDFLCREDVAKINFEYIYYSTPNDAVIESLSEEERADEALVPADDATENCEVCVQTSPEITELMNELWKELKAD</sequence>
<dbReference type="SUPFAM" id="SSF53850">
    <property type="entry name" value="Periplasmic binding protein-like II"/>
    <property type="match status" value="1"/>
</dbReference>
<dbReference type="AlphaFoldDB" id="A0A9D1UE03"/>
<organism evidence="7 8">
    <name type="scientific">Candidatus Dorea gallistercoris</name>
    <dbReference type="NCBI Taxonomy" id="2838542"/>
    <lineage>
        <taxon>Bacteria</taxon>
        <taxon>Bacillati</taxon>
        <taxon>Bacillota</taxon>
        <taxon>Clostridia</taxon>
        <taxon>Lachnospirales</taxon>
        <taxon>Lachnospiraceae</taxon>
        <taxon>Dorea</taxon>
    </lineage>
</organism>
<dbReference type="PRINTS" id="PR00909">
    <property type="entry name" value="SPERMDNBNDNG"/>
</dbReference>
<dbReference type="PROSITE" id="PS51257">
    <property type="entry name" value="PROKAR_LIPOPROTEIN"/>
    <property type="match status" value="1"/>
</dbReference>
<evidence type="ECO:0000313" key="7">
    <source>
        <dbReference type="EMBL" id="HIW84327.1"/>
    </source>
</evidence>
<dbReference type="GO" id="GO:0019808">
    <property type="term" value="F:polyamine binding"/>
    <property type="evidence" value="ECO:0007669"/>
    <property type="project" value="InterPro"/>
</dbReference>
<reference evidence="7" key="2">
    <citation type="submission" date="2021-04" db="EMBL/GenBank/DDBJ databases">
        <authorList>
            <person name="Gilroy R."/>
        </authorList>
    </citation>
    <scope>NUCLEOTIDE SEQUENCE</scope>
    <source>
        <strain evidence="7">ChiSxjej1B13-11762</strain>
    </source>
</reference>
<gene>
    <name evidence="7" type="ORF">H9873_08390</name>
</gene>
<evidence type="ECO:0000256" key="1">
    <source>
        <dbReference type="ARBA" id="ARBA00004418"/>
    </source>
</evidence>
<accession>A0A9D1UE03</accession>
<feature type="binding site" evidence="5">
    <location>
        <position position="87"/>
    </location>
    <ligand>
        <name>spermidine</name>
        <dbReference type="ChEBI" id="CHEBI:57834"/>
    </ligand>
</feature>
<proteinExistence type="predicted"/>
<dbReference type="CDD" id="cd13663">
    <property type="entry name" value="PBP2_PotD_PotF_like_2"/>
    <property type="match status" value="1"/>
</dbReference>
<evidence type="ECO:0000256" key="6">
    <source>
        <dbReference type="SAM" id="SignalP"/>
    </source>
</evidence>
<feature type="binding site" evidence="5">
    <location>
        <position position="39"/>
    </location>
    <ligand>
        <name>spermidine</name>
        <dbReference type="ChEBI" id="CHEBI:57834"/>
    </ligand>
</feature>
<feature type="signal peptide" evidence="6">
    <location>
        <begin position="1"/>
        <end position="18"/>
    </location>
</feature>
<comment type="caution">
    <text evidence="7">The sequence shown here is derived from an EMBL/GenBank/DDBJ whole genome shotgun (WGS) entry which is preliminary data.</text>
</comment>
<evidence type="ECO:0000313" key="8">
    <source>
        <dbReference type="Proteomes" id="UP000824263"/>
    </source>
</evidence>
<dbReference type="PIRSF" id="PIRSF019574">
    <property type="entry name" value="Periplasmic_polyamine_BP"/>
    <property type="match status" value="1"/>
</dbReference>
<dbReference type="Gene3D" id="3.40.190.10">
    <property type="entry name" value="Periplasmic binding protein-like II"/>
    <property type="match status" value="2"/>
</dbReference>
<dbReference type="Pfam" id="PF13416">
    <property type="entry name" value="SBP_bac_8"/>
    <property type="match status" value="1"/>
</dbReference>
<protein>
    <submittedName>
        <fullName evidence="7">ABC transporter substrate-binding protein</fullName>
    </submittedName>
</protein>
<reference evidence="7" key="1">
    <citation type="journal article" date="2021" name="PeerJ">
        <title>Extensive microbial diversity within the chicken gut microbiome revealed by metagenomics and culture.</title>
        <authorList>
            <person name="Gilroy R."/>
            <person name="Ravi A."/>
            <person name="Getino M."/>
            <person name="Pursley I."/>
            <person name="Horton D.L."/>
            <person name="Alikhan N.F."/>
            <person name="Baker D."/>
            <person name="Gharbi K."/>
            <person name="Hall N."/>
            <person name="Watson M."/>
            <person name="Adriaenssens E.M."/>
            <person name="Foster-Nyarko E."/>
            <person name="Jarju S."/>
            <person name="Secka A."/>
            <person name="Antonio M."/>
            <person name="Oren A."/>
            <person name="Chaudhuri R.R."/>
            <person name="La Ragione R."/>
            <person name="Hildebrand F."/>
            <person name="Pallen M.J."/>
        </authorList>
    </citation>
    <scope>NUCLEOTIDE SEQUENCE</scope>
    <source>
        <strain evidence="7">ChiSxjej1B13-11762</strain>
    </source>
</reference>
<dbReference type="InterPro" id="IPR006059">
    <property type="entry name" value="SBP"/>
</dbReference>